<dbReference type="Proteomes" id="UP000183687">
    <property type="component" value="Unassembled WGS sequence"/>
</dbReference>
<dbReference type="InterPro" id="IPR050764">
    <property type="entry name" value="CbbQ/NirQ/NorQ/GpvN"/>
</dbReference>
<evidence type="ECO:0000259" key="1">
    <source>
        <dbReference type="SMART" id="SM00382"/>
    </source>
</evidence>
<dbReference type="InterPro" id="IPR003959">
    <property type="entry name" value="ATPase_AAA_core"/>
</dbReference>
<dbReference type="GO" id="GO:0016887">
    <property type="term" value="F:ATP hydrolysis activity"/>
    <property type="evidence" value="ECO:0007669"/>
    <property type="project" value="InterPro"/>
</dbReference>
<comment type="caution">
    <text evidence="2">The sequence shown here is derived from an EMBL/GenBank/DDBJ whole genome shotgun (WGS) entry which is preliminary data.</text>
</comment>
<dbReference type="InterPro" id="IPR027417">
    <property type="entry name" value="P-loop_NTPase"/>
</dbReference>
<reference evidence="2 3" key="1">
    <citation type="submission" date="2016-10" db="EMBL/GenBank/DDBJ databases">
        <authorList>
            <person name="Varghese N."/>
            <person name="Submissions S."/>
        </authorList>
    </citation>
    <scope>NUCLEOTIDE SEQUENCE [LARGE SCALE GENOMIC DNA]</scope>
    <source>
        <strain evidence="2 3">DSM 20586</strain>
    </source>
</reference>
<dbReference type="CDD" id="cd00009">
    <property type="entry name" value="AAA"/>
    <property type="match status" value="1"/>
</dbReference>
<dbReference type="AlphaFoldDB" id="A0AB38A5U3"/>
<dbReference type="GO" id="GO:0005524">
    <property type="term" value="F:ATP binding"/>
    <property type="evidence" value="ECO:0007669"/>
    <property type="project" value="InterPro"/>
</dbReference>
<protein>
    <submittedName>
        <fullName evidence="2">ATPase family associated with various cellular activities (AAA)</fullName>
    </submittedName>
</protein>
<dbReference type="Gene3D" id="3.40.50.300">
    <property type="entry name" value="P-loop containing nucleotide triphosphate hydrolases"/>
    <property type="match status" value="1"/>
</dbReference>
<accession>A0AB38A5U3</accession>
<organism evidence="2 3">
    <name type="scientific">Atopobium minutum</name>
    <dbReference type="NCBI Taxonomy" id="1381"/>
    <lineage>
        <taxon>Bacteria</taxon>
        <taxon>Bacillati</taxon>
        <taxon>Actinomycetota</taxon>
        <taxon>Coriobacteriia</taxon>
        <taxon>Coriobacteriales</taxon>
        <taxon>Atopobiaceae</taxon>
        <taxon>Atopobium</taxon>
    </lineage>
</organism>
<dbReference type="SMART" id="SM00382">
    <property type="entry name" value="AAA"/>
    <property type="match status" value="1"/>
</dbReference>
<proteinExistence type="predicted"/>
<evidence type="ECO:0000313" key="2">
    <source>
        <dbReference type="EMBL" id="SEB56136.1"/>
    </source>
</evidence>
<dbReference type="SUPFAM" id="SSF52540">
    <property type="entry name" value="P-loop containing nucleoside triphosphate hydrolases"/>
    <property type="match status" value="1"/>
</dbReference>
<dbReference type="RefSeq" id="WP_002563293.1">
    <property type="nucleotide sequence ID" value="NZ_CALJSN010000006.1"/>
</dbReference>
<sequence>MNISEATSQVEGAIKAYLSKDEFGAYRIPFMMQRPLILMGPPGIGKTAVVAQIAQRMHINFVSYSITHHTRQSALGLPYIDTSEFAGQQYRVSRYTMSEIIAAVHDAIQKTGISEGILFLDEINCASETLMPAMLQFLQYKTFGQHQLPAGWVIVCAGNPPEYNRAAREFDPAMMDRMKRIDIEANLDVWQKYAVTSGVHPAITTFLSNKPEAFYKVRAAATGARIVTARGWEDLSRMIYAYDAEKIKVDLNLISQYIQDGRIAEDFSLYLDLFRKYEDDYKVADILDGSVDSSIVSRAADAPFDERIAVVNLLISVILNEVHAQQIYEQSCRALKNQLVALAPTATSSSDMPVLTKIDECASQATTKLVDAQNEGKVSSEQLSKLTSSASLWEQIRMQAHRAAMEPAVQSASVQDANAMVFSAAKEAFNDACRVMAQDVHTITTHVNNGLAFLEASFGSAQEMLVLVSRLSCDHVFMAFVCAHPIEAFVQQSKALMFHERGLDLLEEAQALVQDQEIIL</sequence>
<feature type="domain" description="AAA+ ATPase" evidence="1">
    <location>
        <begin position="32"/>
        <end position="189"/>
    </location>
</feature>
<dbReference type="Pfam" id="PF00004">
    <property type="entry name" value="AAA"/>
    <property type="match status" value="1"/>
</dbReference>
<dbReference type="EMBL" id="FNSH01000001">
    <property type="protein sequence ID" value="SEB56136.1"/>
    <property type="molecule type" value="Genomic_DNA"/>
</dbReference>
<gene>
    <name evidence="2" type="ORF">SAMN04489746_0607</name>
</gene>
<evidence type="ECO:0000313" key="3">
    <source>
        <dbReference type="Proteomes" id="UP000183687"/>
    </source>
</evidence>
<name>A0AB38A5U3_9ACTN</name>
<dbReference type="PANTHER" id="PTHR42759">
    <property type="entry name" value="MOXR FAMILY PROTEIN"/>
    <property type="match status" value="1"/>
</dbReference>
<dbReference type="PANTHER" id="PTHR42759:SF1">
    <property type="entry name" value="MAGNESIUM-CHELATASE SUBUNIT CHLD"/>
    <property type="match status" value="1"/>
</dbReference>
<dbReference type="InterPro" id="IPR003593">
    <property type="entry name" value="AAA+_ATPase"/>
</dbReference>